<dbReference type="GO" id="GO:0004497">
    <property type="term" value="F:monooxygenase activity"/>
    <property type="evidence" value="ECO:0007669"/>
    <property type="project" value="UniProtKB-KW"/>
</dbReference>
<dbReference type="InterPro" id="IPR050744">
    <property type="entry name" value="AI-2_Isomerase_LsrG"/>
</dbReference>
<proteinExistence type="predicted"/>
<organism evidence="2 3">
    <name type="scientific">Streptomyces corchorusii</name>
    <name type="common">Streptomyces chibaensis</name>
    <dbReference type="NCBI Taxonomy" id="1903"/>
    <lineage>
        <taxon>Bacteria</taxon>
        <taxon>Bacillati</taxon>
        <taxon>Actinomycetota</taxon>
        <taxon>Actinomycetes</taxon>
        <taxon>Kitasatosporales</taxon>
        <taxon>Streptomycetaceae</taxon>
        <taxon>Streptomyces</taxon>
    </lineage>
</organism>
<evidence type="ECO:0000313" key="3">
    <source>
        <dbReference type="Proteomes" id="UP000053398"/>
    </source>
</evidence>
<dbReference type="SUPFAM" id="SSF54909">
    <property type="entry name" value="Dimeric alpha+beta barrel"/>
    <property type="match status" value="1"/>
</dbReference>
<dbReference type="InterPro" id="IPR007138">
    <property type="entry name" value="ABM_dom"/>
</dbReference>
<dbReference type="PANTHER" id="PTHR33336:SF3">
    <property type="entry name" value="ABM DOMAIN-CONTAINING PROTEIN"/>
    <property type="match status" value="1"/>
</dbReference>
<dbReference type="Proteomes" id="UP000053398">
    <property type="component" value="Unassembled WGS sequence"/>
</dbReference>
<dbReference type="InterPro" id="IPR011008">
    <property type="entry name" value="Dimeric_a/b-barrel"/>
</dbReference>
<protein>
    <submittedName>
        <fullName evidence="2">Antibiotic biosynthesis monooxygenase</fullName>
    </submittedName>
</protein>
<dbReference type="Pfam" id="PF03992">
    <property type="entry name" value="ABM"/>
    <property type="match status" value="1"/>
</dbReference>
<dbReference type="PANTHER" id="PTHR33336">
    <property type="entry name" value="QUINOL MONOOXYGENASE YGIN-RELATED"/>
    <property type="match status" value="1"/>
</dbReference>
<dbReference type="EMBL" id="LMWP01000044">
    <property type="protein sequence ID" value="KUN18282.1"/>
    <property type="molecule type" value="Genomic_DNA"/>
</dbReference>
<keyword evidence="3" id="KW-1185">Reference proteome</keyword>
<dbReference type="Gene3D" id="3.30.70.100">
    <property type="match status" value="1"/>
</dbReference>
<sequence>MTHPENGPVVLIARMQARPGKEQELRDALPALVAATRQEDGCLTYVPHQGLDDPGLLVMHEVWQSEEHLRAHSDSDHLRRFAELAKTLTVGGVRIERLTELAV</sequence>
<reference evidence="2 3" key="1">
    <citation type="submission" date="2015-10" db="EMBL/GenBank/DDBJ databases">
        <title>Draft genome sequence of Streptomyces corchorusii DSM 40340, type strain for the species Streptomyces corchorusii.</title>
        <authorList>
            <person name="Ruckert C."/>
            <person name="Winkler A."/>
            <person name="Kalinowski J."/>
            <person name="Kampfer P."/>
            <person name="Glaeser S."/>
        </authorList>
    </citation>
    <scope>NUCLEOTIDE SEQUENCE [LARGE SCALE GENOMIC DNA]</scope>
    <source>
        <strain evidence="2 3">DSM 40340</strain>
    </source>
</reference>
<gene>
    <name evidence="2" type="ORF">AQJ11_35030</name>
</gene>
<dbReference type="RefSeq" id="WP_059265935.1">
    <property type="nucleotide sequence ID" value="NZ_KQ948367.1"/>
</dbReference>
<feature type="domain" description="ABM" evidence="1">
    <location>
        <begin position="9"/>
        <end position="97"/>
    </location>
</feature>
<keyword evidence="2" id="KW-0503">Monooxygenase</keyword>
<evidence type="ECO:0000313" key="2">
    <source>
        <dbReference type="EMBL" id="KUN18282.1"/>
    </source>
</evidence>
<accession>A0A124HK22</accession>
<name>A0A124HK22_STRCK</name>
<keyword evidence="2" id="KW-0560">Oxidoreductase</keyword>
<evidence type="ECO:0000259" key="1">
    <source>
        <dbReference type="PROSITE" id="PS51725"/>
    </source>
</evidence>
<dbReference type="PROSITE" id="PS51725">
    <property type="entry name" value="ABM"/>
    <property type="match status" value="1"/>
</dbReference>
<comment type="caution">
    <text evidence="2">The sequence shown here is derived from an EMBL/GenBank/DDBJ whole genome shotgun (WGS) entry which is preliminary data.</text>
</comment>
<dbReference type="AlphaFoldDB" id="A0A124HK22"/>